<dbReference type="KEGG" id="doe:DENOEST_3602"/>
<dbReference type="PANTHER" id="PTHR43433">
    <property type="entry name" value="HYDROLASE, ALPHA/BETA FOLD FAMILY PROTEIN"/>
    <property type="match status" value="1"/>
</dbReference>
<dbReference type="InterPro" id="IPR050471">
    <property type="entry name" value="AB_hydrolase"/>
</dbReference>
<dbReference type="RefSeq" id="WP_145769484.1">
    <property type="nucleotide sequence ID" value="NZ_LR778301.1"/>
</dbReference>
<evidence type="ECO:0000313" key="1">
    <source>
        <dbReference type="EMBL" id="CAB1370756.1"/>
    </source>
</evidence>
<dbReference type="OrthoDB" id="9773293at2"/>
<reference evidence="1 2" key="1">
    <citation type="submission" date="2020-03" db="EMBL/GenBank/DDBJ databases">
        <authorList>
            <consortium name="Genoscope - CEA"/>
            <person name="William W."/>
        </authorList>
    </citation>
    <scope>NUCLEOTIDE SEQUENCE [LARGE SCALE GENOMIC DNA]</scope>
    <source>
        <strain evidence="2">DSM 16959</strain>
    </source>
</reference>
<dbReference type="GO" id="GO:0047570">
    <property type="term" value="F:3-oxoadipate enol-lactonase activity"/>
    <property type="evidence" value="ECO:0007669"/>
    <property type="project" value="InterPro"/>
</dbReference>
<dbReference type="InterPro" id="IPR000073">
    <property type="entry name" value="AB_hydrolase_1"/>
</dbReference>
<protein>
    <submittedName>
        <fullName evidence="1">3-oxoadipate enol-lactonase</fullName>
    </submittedName>
</protein>
<evidence type="ECO:0000313" key="2">
    <source>
        <dbReference type="Proteomes" id="UP000515733"/>
    </source>
</evidence>
<dbReference type="InterPro" id="IPR029058">
    <property type="entry name" value="AB_hydrolase_fold"/>
</dbReference>
<accession>A0A6S6YDM8</accession>
<gene>
    <name evidence="1" type="ORF">DENOEST_3602</name>
</gene>
<dbReference type="AlphaFoldDB" id="A0A6S6YDM8"/>
<dbReference type="Pfam" id="PF00561">
    <property type="entry name" value="Abhydrolase_1"/>
    <property type="match status" value="1"/>
</dbReference>
<keyword evidence="2" id="KW-1185">Reference proteome</keyword>
<dbReference type="Gene3D" id="3.40.50.1820">
    <property type="entry name" value="alpha/beta hydrolase"/>
    <property type="match status" value="1"/>
</dbReference>
<dbReference type="NCBIfam" id="TIGR02427">
    <property type="entry name" value="protocat_pcaD"/>
    <property type="match status" value="1"/>
</dbReference>
<dbReference type="PANTHER" id="PTHR43433:SF5">
    <property type="entry name" value="AB HYDROLASE-1 DOMAIN-CONTAINING PROTEIN"/>
    <property type="match status" value="1"/>
</dbReference>
<dbReference type="EMBL" id="LR778301">
    <property type="protein sequence ID" value="CAB1370756.1"/>
    <property type="molecule type" value="Genomic_DNA"/>
</dbReference>
<name>A0A6S6YDM8_9PROT</name>
<dbReference type="GO" id="GO:0004806">
    <property type="term" value="F:triacylglycerol lipase activity"/>
    <property type="evidence" value="ECO:0007669"/>
    <property type="project" value="TreeGrafter"/>
</dbReference>
<sequence length="263" mass="28448">MATFKSNGIDIRYEVQGDGRGPWLTLCHSLACDLSMWDDQLNALGSRYTVLRYDIRGHGGSGAPDMPYSFDMMVADLMGLLDGLGVERTHFCGLSLGGMIGQHFALAAPQRLDRLVLCSTSSGYGAGNGIGKLWEQRIDQARAEGMEAMVEGTLGRWFTEPYRFENPAVMERIATLIRNTPLAGYAGCGRMVASLDTTEALCAIQTPTMVLVGEEDAGTPPAMAEVIARGIPGARLEVLPQASHLCNVEQAELFNELLLAFLN</sequence>
<dbReference type="PRINTS" id="PR00111">
    <property type="entry name" value="ABHYDROLASE"/>
</dbReference>
<proteinExistence type="predicted"/>
<dbReference type="InterPro" id="IPR026968">
    <property type="entry name" value="PcaD/CatD"/>
</dbReference>
<dbReference type="GO" id="GO:0042952">
    <property type="term" value="P:beta-ketoadipate pathway"/>
    <property type="evidence" value="ECO:0007669"/>
    <property type="project" value="InterPro"/>
</dbReference>
<dbReference type="GO" id="GO:0046503">
    <property type="term" value="P:glycerolipid catabolic process"/>
    <property type="evidence" value="ECO:0007669"/>
    <property type="project" value="TreeGrafter"/>
</dbReference>
<organism evidence="1 2">
    <name type="scientific">Denitratisoma oestradiolicum</name>
    <dbReference type="NCBI Taxonomy" id="311182"/>
    <lineage>
        <taxon>Bacteria</taxon>
        <taxon>Pseudomonadati</taxon>
        <taxon>Pseudomonadota</taxon>
        <taxon>Betaproteobacteria</taxon>
        <taxon>Nitrosomonadales</taxon>
        <taxon>Sterolibacteriaceae</taxon>
        <taxon>Denitratisoma</taxon>
    </lineage>
</organism>
<dbReference type="Proteomes" id="UP000515733">
    <property type="component" value="Chromosome"/>
</dbReference>
<dbReference type="SUPFAM" id="SSF53474">
    <property type="entry name" value="alpha/beta-Hydrolases"/>
    <property type="match status" value="1"/>
</dbReference>